<keyword evidence="2" id="KW-1185">Reference proteome</keyword>
<accession>A0A1H0HLY7</accession>
<reference evidence="1 2" key="1">
    <citation type="submission" date="2016-10" db="EMBL/GenBank/DDBJ databases">
        <authorList>
            <person name="de Groot N.N."/>
        </authorList>
    </citation>
    <scope>NUCLEOTIDE SEQUENCE [LARGE SCALE GENOMIC DNA]</scope>
    <source>
        <strain evidence="2">P4-7,KCTC 19426,CECT 7604</strain>
    </source>
</reference>
<dbReference type="InterPro" id="IPR010869">
    <property type="entry name" value="DUF1501"/>
</dbReference>
<proteinExistence type="predicted"/>
<dbReference type="OrthoDB" id="9779968at2"/>
<name>A0A1H0HLY7_9ACTN</name>
<dbReference type="PANTHER" id="PTHR43737">
    <property type="entry name" value="BLL7424 PROTEIN"/>
    <property type="match status" value="1"/>
</dbReference>
<dbReference type="Pfam" id="PF07394">
    <property type="entry name" value="DUF1501"/>
    <property type="match status" value="1"/>
</dbReference>
<dbReference type="Proteomes" id="UP000198741">
    <property type="component" value="Chromosome I"/>
</dbReference>
<protein>
    <submittedName>
        <fullName evidence="1">Uncharacterized conserved protein, DUF1501 family</fullName>
    </submittedName>
</protein>
<evidence type="ECO:0000313" key="2">
    <source>
        <dbReference type="Proteomes" id="UP000198741"/>
    </source>
</evidence>
<dbReference type="RefSeq" id="WP_157695092.1">
    <property type="nucleotide sequence ID" value="NZ_LT629710.1"/>
</dbReference>
<evidence type="ECO:0000313" key="1">
    <source>
        <dbReference type="EMBL" id="SDO19831.1"/>
    </source>
</evidence>
<dbReference type="PROSITE" id="PS51318">
    <property type="entry name" value="TAT"/>
    <property type="match status" value="1"/>
</dbReference>
<dbReference type="STRING" id="1090615.SAMN04515671_0113"/>
<dbReference type="PANTHER" id="PTHR43737:SF1">
    <property type="entry name" value="DUF1501 DOMAIN-CONTAINING PROTEIN"/>
    <property type="match status" value="1"/>
</dbReference>
<sequence>MTTRGVPSEVLCRHAEKVQAGLADQDAAWSRGFTRRRMLQGVGMAGVAALASQLVTTRVAYAASAASTGNTLVVVFLRGGADGLRMLIPQGDLLGGGYLRSVRGPLVPANADIRALAGTSGWGVNKGFDSLLPLWATGELAFVPAVSAAGVTRSHFQAQQVLERGGPSSTTGWLDRTLQALGPGTTFRALAEGSAMPASFAGNQQKLGMSSLAAFNFPGWDGVKPQSMAAISSLYRGFAGALAEDVTTTLSAIGTAQKANASAGPQHGAVYPKGGFASSLADLATLLRSEVGVEVATVDVGGWDTHTDEAGDLDALTRSASDALAAFMTDLGPARRKRVTVAVMTEFGRRVQINASNGTDHGTGSTMFLLGGGLARASVFGKWTPLSAATLADGDVPSVNNAYDVLGELIQKRLSVGSLATIFPGHRFASLGLARAT</sequence>
<gene>
    <name evidence="1" type="ORF">SAMN04515671_0113</name>
</gene>
<organism evidence="1 2">
    <name type="scientific">Nakamurella panacisegetis</name>
    <dbReference type="NCBI Taxonomy" id="1090615"/>
    <lineage>
        <taxon>Bacteria</taxon>
        <taxon>Bacillati</taxon>
        <taxon>Actinomycetota</taxon>
        <taxon>Actinomycetes</taxon>
        <taxon>Nakamurellales</taxon>
        <taxon>Nakamurellaceae</taxon>
        <taxon>Nakamurella</taxon>
    </lineage>
</organism>
<dbReference type="AlphaFoldDB" id="A0A1H0HLY7"/>
<dbReference type="InterPro" id="IPR006311">
    <property type="entry name" value="TAT_signal"/>
</dbReference>
<dbReference type="EMBL" id="LT629710">
    <property type="protein sequence ID" value="SDO19831.1"/>
    <property type="molecule type" value="Genomic_DNA"/>
</dbReference>